<reference evidence="2" key="1">
    <citation type="journal article" date="2005" name="Environ. Microbiol.">
        <title>Genetic and functional properties of uncultivated thermophilic crenarchaeotes from a subsurface gold mine as revealed by analysis of genome fragments.</title>
        <authorList>
            <person name="Nunoura T."/>
            <person name="Hirayama H."/>
            <person name="Takami H."/>
            <person name="Oida H."/>
            <person name="Nishi S."/>
            <person name="Shimamura S."/>
            <person name="Suzuki Y."/>
            <person name="Inagaki F."/>
            <person name="Takai K."/>
            <person name="Nealson K.H."/>
            <person name="Horikoshi K."/>
        </authorList>
    </citation>
    <scope>NUCLEOTIDE SEQUENCE</scope>
</reference>
<evidence type="ECO:0000313" key="2">
    <source>
        <dbReference type="EMBL" id="BAL53658.1"/>
    </source>
</evidence>
<accession>H5SBX2</accession>
<dbReference type="NCBIfam" id="TIGR01766">
    <property type="entry name" value="IS200/IS605 family accessory protein TnpB-like domain"/>
    <property type="match status" value="1"/>
</dbReference>
<keyword evidence="1" id="KW-0238">DNA-binding</keyword>
<dbReference type="InterPro" id="IPR010095">
    <property type="entry name" value="Cas12f1-like_TNB"/>
</dbReference>
<proteinExistence type="predicted"/>
<name>H5SBX2_9BACT</name>
<dbReference type="AlphaFoldDB" id="H5SBX2"/>
<dbReference type="EMBL" id="AP011663">
    <property type="protein sequence ID" value="BAL53658.1"/>
    <property type="molecule type" value="Genomic_DNA"/>
</dbReference>
<evidence type="ECO:0000256" key="1">
    <source>
        <dbReference type="ARBA" id="ARBA00023125"/>
    </source>
</evidence>
<sequence length="444" mass="50830">MLTLQCKLVLDKKDKKKLLELMRVQSSAIRYAYNRLLESNNPKSVDTFNNITRELQKVFRLNAKYSQSAVIKAKSILLSSTERNQNPRKVIFGGRELFEKLQRRHINGRQREKLKELWQERRKGSLYSVGSGGKTDKGNRNTRFEFENDGLYLKINTGSREWIYAKVQRTVKREKDKWIDFISSLLQAESTNEYFPYTVEIKLKDGELYAFVSYQEKLPELRITKESGVLSLDLNASPLHIAYAEVDRSGNLNSYGEITLSEIINKDRNQIKQILWEKAHQIIELAKEKGKAIAIEKLNRVNKGQRGDGKGKLRKRLHSWVYKGLIEKIITLAKRHGIQVLQVAPAYTSIIGALKYCPIYNITRDIAGAYVIGRRALSGTHYHLWQVLKVALAISLLGKLFIRDLSPLRRVVISKDWKGVASQVSSLSVWAGGQSVGSQDFGNF</sequence>
<gene>
    <name evidence="2" type="ORF">HGMM_F07F09C33</name>
</gene>
<protein>
    <submittedName>
        <fullName evidence="2">Transposase</fullName>
    </submittedName>
</protein>
<dbReference type="GO" id="GO:0003677">
    <property type="term" value="F:DNA binding"/>
    <property type="evidence" value="ECO:0007669"/>
    <property type="project" value="UniProtKB-KW"/>
</dbReference>
<reference evidence="2" key="2">
    <citation type="journal article" date="2012" name="PLoS ONE">
        <title>A Deeply Branching Thermophilic Bacterium with an Ancient Acetyl-CoA Pathway Dominates a Subsurface Ecosystem.</title>
        <authorList>
            <person name="Takami H."/>
            <person name="Noguchi H."/>
            <person name="Takaki Y."/>
            <person name="Uchiyama I."/>
            <person name="Toyoda A."/>
            <person name="Nishi S."/>
            <person name="Chee G.-J."/>
            <person name="Arai W."/>
            <person name="Nunoura T."/>
            <person name="Itoh T."/>
            <person name="Hattori M."/>
            <person name="Takai K."/>
        </authorList>
    </citation>
    <scope>NUCLEOTIDE SEQUENCE</scope>
</reference>
<organism evidence="2">
    <name type="scientific">uncultured Aquificia bacterium</name>
    <dbReference type="NCBI Taxonomy" id="453415"/>
    <lineage>
        <taxon>Bacteria</taxon>
        <taxon>Pseudomonadati</taxon>
        <taxon>Aquificota</taxon>
        <taxon>Aquificia</taxon>
        <taxon>environmental samples</taxon>
    </lineage>
</organism>